<dbReference type="EMBL" id="MQWD01000001">
    <property type="protein sequence ID" value="PAP76331.1"/>
    <property type="molecule type" value="Genomic_DNA"/>
</dbReference>
<dbReference type="GO" id="GO:0006508">
    <property type="term" value="P:proteolysis"/>
    <property type="evidence" value="ECO:0007669"/>
    <property type="project" value="InterPro"/>
</dbReference>
<name>A0A271IYK1_9BACT</name>
<reference evidence="2 3" key="1">
    <citation type="submission" date="2016-11" db="EMBL/GenBank/DDBJ databases">
        <title>Study of marine rhodopsin-containing bacteria.</title>
        <authorList>
            <person name="Yoshizawa S."/>
            <person name="Kumagai Y."/>
            <person name="Kogure K."/>
        </authorList>
    </citation>
    <scope>NUCLEOTIDE SEQUENCE [LARGE SCALE GENOMIC DNA]</scope>
    <source>
        <strain evidence="2 3">SAORIC-28</strain>
    </source>
</reference>
<dbReference type="GO" id="GO:0004222">
    <property type="term" value="F:metalloendopeptidase activity"/>
    <property type="evidence" value="ECO:0007669"/>
    <property type="project" value="InterPro"/>
</dbReference>
<accession>A0A271IYK1</accession>
<sequence length="203" mass="21895">MAILGTAYHEAGHAVVDFDHGNLAGTVTIVPDADRHSAGSSQAEEWDSGLGEGSTGDDGVAAIEAKVVALYAGLEAERLVDPGAVVGAGDDYEKVQWHADLAGLDDVALDALRHRAAEHVARRRDVIARLARVLVDLQTLDQFQVECVIEGEPFRTGNSLRSPLYTAHLSEGAQRRYEEARSRPKQRVHIPPFDPDDPTEATL</sequence>
<protein>
    <recommendedName>
        <fullName evidence="4">Peptidase M41 domain-containing protein</fullName>
    </recommendedName>
</protein>
<feature type="region of interest" description="Disordered" evidence="1">
    <location>
        <begin position="179"/>
        <end position="203"/>
    </location>
</feature>
<dbReference type="RefSeq" id="WP_095509983.1">
    <property type="nucleotide sequence ID" value="NZ_MQWD01000001.1"/>
</dbReference>
<evidence type="ECO:0008006" key="4">
    <source>
        <dbReference type="Google" id="ProtNLM"/>
    </source>
</evidence>
<evidence type="ECO:0000313" key="3">
    <source>
        <dbReference type="Proteomes" id="UP000216339"/>
    </source>
</evidence>
<dbReference type="GO" id="GO:0005524">
    <property type="term" value="F:ATP binding"/>
    <property type="evidence" value="ECO:0007669"/>
    <property type="project" value="InterPro"/>
</dbReference>
<feature type="region of interest" description="Disordered" evidence="1">
    <location>
        <begin position="34"/>
        <end position="54"/>
    </location>
</feature>
<dbReference type="SUPFAM" id="SSF140990">
    <property type="entry name" value="FtsH protease domain-like"/>
    <property type="match status" value="1"/>
</dbReference>
<keyword evidence="3" id="KW-1185">Reference proteome</keyword>
<organism evidence="2 3">
    <name type="scientific">Rubrivirga marina</name>
    <dbReference type="NCBI Taxonomy" id="1196024"/>
    <lineage>
        <taxon>Bacteria</taxon>
        <taxon>Pseudomonadati</taxon>
        <taxon>Rhodothermota</taxon>
        <taxon>Rhodothermia</taxon>
        <taxon>Rhodothermales</taxon>
        <taxon>Rubricoccaceae</taxon>
        <taxon>Rubrivirga</taxon>
    </lineage>
</organism>
<feature type="compositionally biased region" description="Acidic residues" evidence="1">
    <location>
        <begin position="194"/>
        <end position="203"/>
    </location>
</feature>
<proteinExistence type="predicted"/>
<evidence type="ECO:0000313" key="2">
    <source>
        <dbReference type="EMBL" id="PAP76331.1"/>
    </source>
</evidence>
<dbReference type="Proteomes" id="UP000216339">
    <property type="component" value="Unassembled WGS sequence"/>
</dbReference>
<comment type="caution">
    <text evidence="2">The sequence shown here is derived from an EMBL/GenBank/DDBJ whole genome shotgun (WGS) entry which is preliminary data.</text>
</comment>
<dbReference type="Gene3D" id="1.20.58.760">
    <property type="entry name" value="Peptidase M41"/>
    <property type="match status" value="1"/>
</dbReference>
<gene>
    <name evidence="2" type="ORF">BSZ37_07680</name>
</gene>
<dbReference type="AlphaFoldDB" id="A0A271IYK1"/>
<dbReference type="GO" id="GO:0004176">
    <property type="term" value="F:ATP-dependent peptidase activity"/>
    <property type="evidence" value="ECO:0007669"/>
    <property type="project" value="InterPro"/>
</dbReference>
<evidence type="ECO:0000256" key="1">
    <source>
        <dbReference type="SAM" id="MobiDB-lite"/>
    </source>
</evidence>
<dbReference type="InterPro" id="IPR037219">
    <property type="entry name" value="Peptidase_M41-like"/>
</dbReference>